<dbReference type="eggNOG" id="COG2188">
    <property type="taxonomic scope" value="Bacteria"/>
</dbReference>
<dbReference type="InterPro" id="IPR011663">
    <property type="entry name" value="UTRA"/>
</dbReference>
<proteinExistence type="predicted"/>
<dbReference type="SMART" id="SM00866">
    <property type="entry name" value="UTRA"/>
    <property type="match status" value="1"/>
</dbReference>
<evidence type="ECO:0000313" key="5">
    <source>
        <dbReference type="EMBL" id="KFJ01449.1"/>
    </source>
</evidence>
<dbReference type="CDD" id="cd07377">
    <property type="entry name" value="WHTH_GntR"/>
    <property type="match status" value="1"/>
</dbReference>
<keyword evidence="6" id="KW-1185">Reference proteome</keyword>
<evidence type="ECO:0000256" key="3">
    <source>
        <dbReference type="ARBA" id="ARBA00023163"/>
    </source>
</evidence>
<reference evidence="5 6" key="1">
    <citation type="submission" date="2014-03" db="EMBL/GenBank/DDBJ databases">
        <title>Genomics of Bifidobacteria.</title>
        <authorList>
            <person name="Ventura M."/>
            <person name="Milani C."/>
            <person name="Lugli G.A."/>
        </authorList>
    </citation>
    <scope>NUCLEOTIDE SEQUENCE [LARGE SCALE GENOMIC DNA]</scope>
    <source>
        <strain evidence="5 6">DSM 23968</strain>
    </source>
</reference>
<dbReference type="GO" id="GO:0003700">
    <property type="term" value="F:DNA-binding transcription factor activity"/>
    <property type="evidence" value="ECO:0007669"/>
    <property type="project" value="InterPro"/>
</dbReference>
<dbReference type="GO" id="GO:0045892">
    <property type="term" value="P:negative regulation of DNA-templated transcription"/>
    <property type="evidence" value="ECO:0007669"/>
    <property type="project" value="TreeGrafter"/>
</dbReference>
<evidence type="ECO:0000259" key="4">
    <source>
        <dbReference type="PROSITE" id="PS50949"/>
    </source>
</evidence>
<dbReference type="PANTHER" id="PTHR44846">
    <property type="entry name" value="MANNOSYL-D-GLYCERATE TRANSPORT/METABOLISM SYSTEM REPRESSOR MNGR-RELATED"/>
    <property type="match status" value="1"/>
</dbReference>
<dbReference type="PROSITE" id="PS50949">
    <property type="entry name" value="HTH_GNTR"/>
    <property type="match status" value="1"/>
</dbReference>
<dbReference type="InterPro" id="IPR050679">
    <property type="entry name" value="Bact_HTH_transcr_reg"/>
</dbReference>
<dbReference type="STRING" id="762211.BSTEL_1035"/>
<dbReference type="SUPFAM" id="SSF64288">
    <property type="entry name" value="Chorismate lyase-like"/>
    <property type="match status" value="1"/>
</dbReference>
<dbReference type="Pfam" id="PF07702">
    <property type="entry name" value="UTRA"/>
    <property type="match status" value="1"/>
</dbReference>
<keyword evidence="3" id="KW-0804">Transcription</keyword>
<dbReference type="InterPro" id="IPR036388">
    <property type="entry name" value="WH-like_DNA-bd_sf"/>
</dbReference>
<name>A0A087E0Z8_9BIFI</name>
<dbReference type="Gene3D" id="1.10.10.10">
    <property type="entry name" value="Winged helix-like DNA-binding domain superfamily/Winged helix DNA-binding domain"/>
    <property type="match status" value="1"/>
</dbReference>
<evidence type="ECO:0000256" key="2">
    <source>
        <dbReference type="ARBA" id="ARBA00023125"/>
    </source>
</evidence>
<dbReference type="OrthoDB" id="8584262at2"/>
<comment type="caution">
    <text evidence="5">The sequence shown here is derived from an EMBL/GenBank/DDBJ whole genome shotgun (WGS) entry which is preliminary data.</text>
</comment>
<keyword evidence="2" id="KW-0238">DNA-binding</keyword>
<dbReference type="RefSeq" id="WP_034525713.1">
    <property type="nucleotide sequence ID" value="NZ_JGZP01000001.1"/>
</dbReference>
<dbReference type="Proteomes" id="UP000029004">
    <property type="component" value="Unassembled WGS sequence"/>
</dbReference>
<keyword evidence="1" id="KW-0805">Transcription regulation</keyword>
<dbReference type="SUPFAM" id="SSF46785">
    <property type="entry name" value="Winged helix' DNA-binding domain"/>
    <property type="match status" value="1"/>
</dbReference>
<dbReference type="InterPro" id="IPR028978">
    <property type="entry name" value="Chorismate_lyase_/UTRA_dom_sf"/>
</dbReference>
<dbReference type="Gene3D" id="3.40.1410.10">
    <property type="entry name" value="Chorismate lyase-like"/>
    <property type="match status" value="1"/>
</dbReference>
<protein>
    <submittedName>
        <fullName evidence="5">UbiC transcription regulator-associated domain protein</fullName>
    </submittedName>
</protein>
<evidence type="ECO:0000256" key="1">
    <source>
        <dbReference type="ARBA" id="ARBA00023015"/>
    </source>
</evidence>
<dbReference type="PANTHER" id="PTHR44846:SF1">
    <property type="entry name" value="MANNOSYL-D-GLYCERATE TRANSPORT_METABOLISM SYSTEM REPRESSOR MNGR-RELATED"/>
    <property type="match status" value="1"/>
</dbReference>
<organism evidence="5 6">
    <name type="scientific">Bifidobacterium stellenboschense</name>
    <dbReference type="NCBI Taxonomy" id="762211"/>
    <lineage>
        <taxon>Bacteria</taxon>
        <taxon>Bacillati</taxon>
        <taxon>Actinomycetota</taxon>
        <taxon>Actinomycetes</taxon>
        <taxon>Bifidobacteriales</taxon>
        <taxon>Bifidobacteriaceae</taxon>
        <taxon>Bifidobacterium</taxon>
    </lineage>
</organism>
<evidence type="ECO:0000313" key="6">
    <source>
        <dbReference type="Proteomes" id="UP000029004"/>
    </source>
</evidence>
<feature type="domain" description="HTH gntR-type" evidence="4">
    <location>
        <begin position="5"/>
        <end position="71"/>
    </location>
</feature>
<dbReference type="GO" id="GO:0003677">
    <property type="term" value="F:DNA binding"/>
    <property type="evidence" value="ECO:0007669"/>
    <property type="project" value="UniProtKB-KW"/>
</dbReference>
<dbReference type="InterPro" id="IPR000524">
    <property type="entry name" value="Tscrpt_reg_HTH_GntR"/>
</dbReference>
<dbReference type="Pfam" id="PF00392">
    <property type="entry name" value="GntR"/>
    <property type="match status" value="1"/>
</dbReference>
<dbReference type="EMBL" id="JGZP01000001">
    <property type="protein sequence ID" value="KFJ01449.1"/>
    <property type="molecule type" value="Genomic_DNA"/>
</dbReference>
<gene>
    <name evidence="5" type="ORF">BSTEL_1035</name>
</gene>
<accession>A0A087E0Z8</accession>
<dbReference type="AlphaFoldDB" id="A0A087E0Z8"/>
<sequence>MAEGVPKYVAVRDNLRQRARAMRPGEKLPAEPELCERYGVSRITLRHAIGDLIQEGLLVREQGRGTFRTETAVDGSGSDGVAGVRGGVGITGAQRKSLGSTIMGFFRQQATLGNVVSTKVIDNSIVRNAKAAERLGLDADADLVRLERLRLIGDSPRQHVVTFLAAARFPKVHDDGFTADSLYEYLEHTYAVNLVENDVTVRVRVLDGRMAWYFGVPDGTPVLEMESTVKDEFGAIIACNTALESPDASEVSFVVRTGSDSVSMKL</sequence>
<dbReference type="SMART" id="SM00345">
    <property type="entry name" value="HTH_GNTR"/>
    <property type="match status" value="1"/>
</dbReference>
<dbReference type="InterPro" id="IPR036390">
    <property type="entry name" value="WH_DNA-bd_sf"/>
</dbReference>
<dbReference type="PRINTS" id="PR00035">
    <property type="entry name" value="HTHGNTR"/>
</dbReference>